<dbReference type="SMART" id="SM00388">
    <property type="entry name" value="HisKA"/>
    <property type="match status" value="1"/>
</dbReference>
<keyword evidence="5" id="KW-0808">Transferase</keyword>
<evidence type="ECO:0000256" key="2">
    <source>
        <dbReference type="ARBA" id="ARBA00004236"/>
    </source>
</evidence>
<dbReference type="STRING" id="402596.SAMN04489844_0878"/>
<dbReference type="CDD" id="cd00075">
    <property type="entry name" value="HATPase"/>
    <property type="match status" value="1"/>
</dbReference>
<comment type="catalytic activity">
    <reaction evidence="1">
        <text>ATP + protein L-histidine = ADP + protein N-phospho-L-histidine.</text>
        <dbReference type="EC" id="2.7.13.3"/>
    </reaction>
</comment>
<dbReference type="InterPro" id="IPR035965">
    <property type="entry name" value="PAS-like_dom_sf"/>
</dbReference>
<dbReference type="OrthoDB" id="3272969at2"/>
<dbReference type="SUPFAM" id="SSF55874">
    <property type="entry name" value="ATPase domain of HSP90 chaperone/DNA topoisomerase II/histidine kinase"/>
    <property type="match status" value="1"/>
</dbReference>
<dbReference type="EC" id="2.7.13.3" evidence="3"/>
<protein>
    <recommendedName>
        <fullName evidence="3">histidine kinase</fullName>
        <ecNumber evidence="3">2.7.13.3</ecNumber>
    </recommendedName>
</protein>
<dbReference type="CDD" id="cd00082">
    <property type="entry name" value="HisKA"/>
    <property type="match status" value="1"/>
</dbReference>
<keyword evidence="4" id="KW-0597">Phosphoprotein</keyword>
<dbReference type="InterPro" id="IPR000700">
    <property type="entry name" value="PAS-assoc_C"/>
</dbReference>
<gene>
    <name evidence="12" type="ORF">SAMN04489844_0878</name>
</gene>
<dbReference type="InterPro" id="IPR004358">
    <property type="entry name" value="Sig_transdc_His_kin-like_C"/>
</dbReference>
<evidence type="ECO:0000256" key="8">
    <source>
        <dbReference type="SAM" id="Coils"/>
    </source>
</evidence>
<dbReference type="PANTHER" id="PTHR43711">
    <property type="entry name" value="TWO-COMPONENT HISTIDINE KINASE"/>
    <property type="match status" value="1"/>
</dbReference>
<dbReference type="SMART" id="SM00387">
    <property type="entry name" value="HATPase_c"/>
    <property type="match status" value="1"/>
</dbReference>
<dbReference type="InterPro" id="IPR003594">
    <property type="entry name" value="HATPase_dom"/>
</dbReference>
<evidence type="ECO:0000313" key="12">
    <source>
        <dbReference type="EMBL" id="SEB70160.1"/>
    </source>
</evidence>
<dbReference type="PROSITE" id="PS50113">
    <property type="entry name" value="PAC"/>
    <property type="match status" value="1"/>
</dbReference>
<dbReference type="Pfam" id="PF02518">
    <property type="entry name" value="HATPase_c"/>
    <property type="match status" value="1"/>
</dbReference>
<feature type="domain" description="Histidine kinase" evidence="9">
    <location>
        <begin position="279"/>
        <end position="493"/>
    </location>
</feature>
<dbReference type="CDD" id="cd00130">
    <property type="entry name" value="PAS"/>
    <property type="match status" value="1"/>
</dbReference>
<evidence type="ECO:0000259" key="10">
    <source>
        <dbReference type="PROSITE" id="PS50112"/>
    </source>
</evidence>
<keyword evidence="13" id="KW-1185">Reference proteome</keyword>
<dbReference type="PRINTS" id="PR00344">
    <property type="entry name" value="BCTRLSENSOR"/>
</dbReference>
<dbReference type="Pfam" id="PF08448">
    <property type="entry name" value="PAS_4"/>
    <property type="match status" value="1"/>
</dbReference>
<dbReference type="InterPro" id="IPR001610">
    <property type="entry name" value="PAC"/>
</dbReference>
<dbReference type="Gene3D" id="3.30.450.20">
    <property type="entry name" value="PAS domain"/>
    <property type="match status" value="2"/>
</dbReference>
<dbReference type="InterPro" id="IPR000014">
    <property type="entry name" value="PAS"/>
</dbReference>
<evidence type="ECO:0000256" key="7">
    <source>
        <dbReference type="ARBA" id="ARBA00023012"/>
    </source>
</evidence>
<dbReference type="InterPro" id="IPR036890">
    <property type="entry name" value="HATPase_C_sf"/>
</dbReference>
<evidence type="ECO:0000259" key="11">
    <source>
        <dbReference type="PROSITE" id="PS50113"/>
    </source>
</evidence>
<dbReference type="SUPFAM" id="SSF47384">
    <property type="entry name" value="Homodimeric domain of signal transducing histidine kinase"/>
    <property type="match status" value="1"/>
</dbReference>
<evidence type="ECO:0000313" key="13">
    <source>
        <dbReference type="Proteomes" id="UP000198742"/>
    </source>
</evidence>
<dbReference type="PANTHER" id="PTHR43711:SF1">
    <property type="entry name" value="HISTIDINE KINASE 1"/>
    <property type="match status" value="1"/>
</dbReference>
<reference evidence="13" key="1">
    <citation type="submission" date="2016-10" db="EMBL/GenBank/DDBJ databases">
        <authorList>
            <person name="Varghese N."/>
            <person name="Submissions S."/>
        </authorList>
    </citation>
    <scope>NUCLEOTIDE SEQUENCE [LARGE SCALE GENOMIC DNA]</scope>
    <source>
        <strain evidence="13">DSM 22017</strain>
    </source>
</reference>
<dbReference type="SMART" id="SM00091">
    <property type="entry name" value="PAS"/>
    <property type="match status" value="2"/>
</dbReference>
<keyword evidence="6" id="KW-0418">Kinase</keyword>
<dbReference type="InterPro" id="IPR013656">
    <property type="entry name" value="PAS_4"/>
</dbReference>
<keyword evidence="8" id="KW-0175">Coiled coil</keyword>
<evidence type="ECO:0000256" key="6">
    <source>
        <dbReference type="ARBA" id="ARBA00022777"/>
    </source>
</evidence>
<feature type="domain" description="PAS" evidence="10">
    <location>
        <begin position="10"/>
        <end position="80"/>
    </location>
</feature>
<dbReference type="EMBL" id="FNRT01000002">
    <property type="protein sequence ID" value="SEB70160.1"/>
    <property type="molecule type" value="Genomic_DNA"/>
</dbReference>
<evidence type="ECO:0000256" key="4">
    <source>
        <dbReference type="ARBA" id="ARBA00022553"/>
    </source>
</evidence>
<dbReference type="PROSITE" id="PS50112">
    <property type="entry name" value="PAS"/>
    <property type="match status" value="1"/>
</dbReference>
<dbReference type="InterPro" id="IPR050736">
    <property type="entry name" value="Sensor_HK_Regulatory"/>
</dbReference>
<dbReference type="SMART" id="SM00086">
    <property type="entry name" value="PAC"/>
    <property type="match status" value="1"/>
</dbReference>
<feature type="coiled-coil region" evidence="8">
    <location>
        <begin position="127"/>
        <end position="154"/>
    </location>
</feature>
<evidence type="ECO:0000256" key="3">
    <source>
        <dbReference type="ARBA" id="ARBA00012438"/>
    </source>
</evidence>
<sequence>MSVTTRALPTDDLWRLTVEHSPVGMAIVSPDGHFQFANVALCDMLGYDPDVMATLSFHDITHSDDLASDLRLVDQCLSGEIGSYRITKRYVCADGTTLIGDLSVALLRDPDGTPIHFISQIADLTERHAFVERLDAAEEAIESERRKAEAVFDSVAVGLLLLDADGAYQGYNHRHSEFMALAFPDGHLGRVGQLGFLYDEEQARLLTSEEMPTVRAVAGEEFDDLLLWVGEDPQTRRAVSVSARSVRDRFGAHAGAALAYQDVTDKIRAEKVKDDFVSTVSHELRTPLTSALAYLELLEESDDVSEDGRQQVVAVRRNVLRLSHLVADLLLATRATAGSTLVDFYRLDLATTITEAVESAAPDAERAGVRLTLVQPESVPVVADGMRMRHVVDNLLANAVLYTPRDGEVTVSVAAEADKVVVSVADTGDGIAPDDLPHVFDRFFRGANALRDQAPGAGLGLAIVRTIVEAHGGAVNLESAPAAGTTVSVVLPR</sequence>
<dbReference type="Pfam" id="PF00512">
    <property type="entry name" value="HisKA"/>
    <property type="match status" value="1"/>
</dbReference>
<feature type="domain" description="PAC" evidence="11">
    <location>
        <begin position="84"/>
        <end position="136"/>
    </location>
</feature>
<dbReference type="GO" id="GO:0000155">
    <property type="term" value="F:phosphorelay sensor kinase activity"/>
    <property type="evidence" value="ECO:0007669"/>
    <property type="project" value="InterPro"/>
</dbReference>
<comment type="subcellular location">
    <subcellularLocation>
        <location evidence="2">Cell membrane</location>
    </subcellularLocation>
</comment>
<proteinExistence type="predicted"/>
<dbReference type="PROSITE" id="PS50109">
    <property type="entry name" value="HIS_KIN"/>
    <property type="match status" value="1"/>
</dbReference>
<accession>A0A1H4LHG7</accession>
<evidence type="ECO:0000256" key="5">
    <source>
        <dbReference type="ARBA" id="ARBA00022679"/>
    </source>
</evidence>
<dbReference type="AlphaFoldDB" id="A0A1H4LHG7"/>
<evidence type="ECO:0000259" key="9">
    <source>
        <dbReference type="PROSITE" id="PS50109"/>
    </source>
</evidence>
<organism evidence="12 13">
    <name type="scientific">Nocardioides exalbidus</name>
    <dbReference type="NCBI Taxonomy" id="402596"/>
    <lineage>
        <taxon>Bacteria</taxon>
        <taxon>Bacillati</taxon>
        <taxon>Actinomycetota</taxon>
        <taxon>Actinomycetes</taxon>
        <taxon>Propionibacteriales</taxon>
        <taxon>Nocardioidaceae</taxon>
        <taxon>Nocardioides</taxon>
    </lineage>
</organism>
<dbReference type="SUPFAM" id="SSF55785">
    <property type="entry name" value="PYP-like sensor domain (PAS domain)"/>
    <property type="match status" value="2"/>
</dbReference>
<dbReference type="NCBIfam" id="TIGR00229">
    <property type="entry name" value="sensory_box"/>
    <property type="match status" value="1"/>
</dbReference>
<dbReference type="InterPro" id="IPR036097">
    <property type="entry name" value="HisK_dim/P_sf"/>
</dbReference>
<dbReference type="GO" id="GO:0005886">
    <property type="term" value="C:plasma membrane"/>
    <property type="evidence" value="ECO:0007669"/>
    <property type="project" value="UniProtKB-SubCell"/>
</dbReference>
<dbReference type="RefSeq" id="WP_090968032.1">
    <property type="nucleotide sequence ID" value="NZ_FNRT01000002.1"/>
</dbReference>
<dbReference type="Proteomes" id="UP000198742">
    <property type="component" value="Unassembled WGS sequence"/>
</dbReference>
<keyword evidence="7" id="KW-0902">Two-component regulatory system</keyword>
<dbReference type="InterPro" id="IPR003661">
    <property type="entry name" value="HisK_dim/P_dom"/>
</dbReference>
<evidence type="ECO:0000256" key="1">
    <source>
        <dbReference type="ARBA" id="ARBA00000085"/>
    </source>
</evidence>
<dbReference type="InterPro" id="IPR005467">
    <property type="entry name" value="His_kinase_dom"/>
</dbReference>
<dbReference type="FunFam" id="3.30.565.10:FF:000006">
    <property type="entry name" value="Sensor histidine kinase WalK"/>
    <property type="match status" value="1"/>
</dbReference>
<dbReference type="Gene3D" id="1.10.287.130">
    <property type="match status" value="1"/>
</dbReference>
<name>A0A1H4LHG7_9ACTN</name>
<dbReference type="Gene3D" id="3.30.565.10">
    <property type="entry name" value="Histidine kinase-like ATPase, C-terminal domain"/>
    <property type="match status" value="1"/>
</dbReference>